<dbReference type="EMBL" id="LAZR01063131">
    <property type="protein sequence ID" value="KKK60118.1"/>
    <property type="molecule type" value="Genomic_DNA"/>
</dbReference>
<accession>A0A0F8WTS9</accession>
<sequence>HEHSTVEFISASVMFGVCAFFAFPVGITRLADKFWPAKWRKERRS</sequence>
<keyword evidence="1" id="KW-0812">Transmembrane</keyword>
<keyword evidence="1" id="KW-0472">Membrane</keyword>
<feature type="transmembrane region" description="Helical" evidence="1">
    <location>
        <begin position="12"/>
        <end position="31"/>
    </location>
</feature>
<protein>
    <submittedName>
        <fullName evidence="2">Uncharacterized protein</fullName>
    </submittedName>
</protein>
<feature type="non-terminal residue" evidence="2">
    <location>
        <position position="1"/>
    </location>
</feature>
<evidence type="ECO:0000313" key="2">
    <source>
        <dbReference type="EMBL" id="KKK60118.1"/>
    </source>
</evidence>
<dbReference type="AlphaFoldDB" id="A0A0F8WTS9"/>
<organism evidence="2">
    <name type="scientific">marine sediment metagenome</name>
    <dbReference type="NCBI Taxonomy" id="412755"/>
    <lineage>
        <taxon>unclassified sequences</taxon>
        <taxon>metagenomes</taxon>
        <taxon>ecological metagenomes</taxon>
    </lineage>
</organism>
<gene>
    <name evidence="2" type="ORF">LCGC14_3027580</name>
</gene>
<name>A0A0F8WTS9_9ZZZZ</name>
<keyword evidence="1" id="KW-1133">Transmembrane helix</keyword>
<evidence type="ECO:0000256" key="1">
    <source>
        <dbReference type="SAM" id="Phobius"/>
    </source>
</evidence>
<proteinExistence type="predicted"/>
<reference evidence="2" key="1">
    <citation type="journal article" date="2015" name="Nature">
        <title>Complex archaea that bridge the gap between prokaryotes and eukaryotes.</title>
        <authorList>
            <person name="Spang A."/>
            <person name="Saw J.H."/>
            <person name="Jorgensen S.L."/>
            <person name="Zaremba-Niedzwiedzka K."/>
            <person name="Martijn J."/>
            <person name="Lind A.E."/>
            <person name="van Eijk R."/>
            <person name="Schleper C."/>
            <person name="Guy L."/>
            <person name="Ettema T.J."/>
        </authorList>
    </citation>
    <scope>NUCLEOTIDE SEQUENCE</scope>
</reference>
<comment type="caution">
    <text evidence="2">The sequence shown here is derived from an EMBL/GenBank/DDBJ whole genome shotgun (WGS) entry which is preliminary data.</text>
</comment>